<protein>
    <submittedName>
        <fullName evidence="2">Uncharacterized protein</fullName>
    </submittedName>
</protein>
<name>A0A6V7TJV3_MELEN</name>
<dbReference type="Proteomes" id="UP000580250">
    <property type="component" value="Unassembled WGS sequence"/>
</dbReference>
<keyword evidence="1" id="KW-0175">Coiled coil</keyword>
<evidence type="ECO:0000313" key="3">
    <source>
        <dbReference type="Proteomes" id="UP000580250"/>
    </source>
</evidence>
<sequence>MQPKQMQKLPRPRPSLLSSESDYISEIESEYKQCQQLEQQRDELKNDLEMKRRVLAETQNDQKIEDNEIVH</sequence>
<evidence type="ECO:0000313" key="2">
    <source>
        <dbReference type="EMBL" id="CAD2124893.1"/>
    </source>
</evidence>
<gene>
    <name evidence="2" type="ORF">MENT_LOCUS991</name>
</gene>
<feature type="coiled-coil region" evidence="1">
    <location>
        <begin position="27"/>
        <end position="61"/>
    </location>
</feature>
<reference evidence="2 3" key="1">
    <citation type="submission" date="2020-08" db="EMBL/GenBank/DDBJ databases">
        <authorList>
            <person name="Koutsovoulos G."/>
            <person name="Danchin GJ E."/>
        </authorList>
    </citation>
    <scope>NUCLEOTIDE SEQUENCE [LARGE SCALE GENOMIC DNA]</scope>
</reference>
<accession>A0A6V7TJV3</accession>
<comment type="caution">
    <text evidence="2">The sequence shown here is derived from an EMBL/GenBank/DDBJ whole genome shotgun (WGS) entry which is preliminary data.</text>
</comment>
<dbReference type="AlphaFoldDB" id="A0A6V7TJV3"/>
<proteinExistence type="predicted"/>
<dbReference type="EMBL" id="CAJEWN010000003">
    <property type="protein sequence ID" value="CAD2124893.1"/>
    <property type="molecule type" value="Genomic_DNA"/>
</dbReference>
<organism evidence="2 3">
    <name type="scientific">Meloidogyne enterolobii</name>
    <name type="common">Root-knot nematode worm</name>
    <name type="synonym">Meloidogyne mayaguensis</name>
    <dbReference type="NCBI Taxonomy" id="390850"/>
    <lineage>
        <taxon>Eukaryota</taxon>
        <taxon>Metazoa</taxon>
        <taxon>Ecdysozoa</taxon>
        <taxon>Nematoda</taxon>
        <taxon>Chromadorea</taxon>
        <taxon>Rhabditida</taxon>
        <taxon>Tylenchina</taxon>
        <taxon>Tylenchomorpha</taxon>
        <taxon>Tylenchoidea</taxon>
        <taxon>Meloidogynidae</taxon>
        <taxon>Meloidogyninae</taxon>
        <taxon>Meloidogyne</taxon>
    </lineage>
</organism>
<evidence type="ECO:0000256" key="1">
    <source>
        <dbReference type="SAM" id="Coils"/>
    </source>
</evidence>